<organism evidence="1 2">
    <name type="scientific">Kumtagia ephedrae</name>
    <dbReference type="NCBI Taxonomy" id="2116701"/>
    <lineage>
        <taxon>Bacteria</taxon>
        <taxon>Pseudomonadati</taxon>
        <taxon>Pseudomonadota</taxon>
        <taxon>Alphaproteobacteria</taxon>
        <taxon>Hyphomicrobiales</taxon>
        <taxon>Phyllobacteriaceae</taxon>
        <taxon>Kumtagia</taxon>
    </lineage>
</organism>
<protein>
    <submittedName>
        <fullName evidence="1">Uncharacterized protein</fullName>
    </submittedName>
</protein>
<gene>
    <name evidence="1" type="ORF">C7I84_06145</name>
</gene>
<sequence length="76" mass="8707">MANASTVPEPTPKQMLAACEAEAERLRDCIVDMEAGRFDFEERGVMFPDIEAYIREARTRLERLERYMDGLKSAAH</sequence>
<reference evidence="1 2" key="1">
    <citation type="submission" date="2018-03" db="EMBL/GenBank/DDBJ databases">
        <title>The draft genome of Mesorhizobium sp. 6GN-30.</title>
        <authorList>
            <person name="Liu L."/>
            <person name="Li L."/>
            <person name="Wang T."/>
            <person name="Zhang X."/>
            <person name="Liang L."/>
        </authorList>
    </citation>
    <scope>NUCLEOTIDE SEQUENCE [LARGE SCALE GENOMIC DNA]</scope>
    <source>
        <strain evidence="1 2">6GN30</strain>
    </source>
</reference>
<accession>A0A2P7SPS6</accession>
<dbReference type="AlphaFoldDB" id="A0A2P7SPS6"/>
<proteinExistence type="predicted"/>
<evidence type="ECO:0000313" key="2">
    <source>
        <dbReference type="Proteomes" id="UP000241229"/>
    </source>
</evidence>
<evidence type="ECO:0000313" key="1">
    <source>
        <dbReference type="EMBL" id="PSJ64520.1"/>
    </source>
</evidence>
<dbReference type="RefSeq" id="WP_133170064.1">
    <property type="nucleotide sequence ID" value="NZ_PXYK01000004.1"/>
</dbReference>
<comment type="caution">
    <text evidence="1">The sequence shown here is derived from an EMBL/GenBank/DDBJ whole genome shotgun (WGS) entry which is preliminary data.</text>
</comment>
<dbReference type="Proteomes" id="UP000241229">
    <property type="component" value="Unassembled WGS sequence"/>
</dbReference>
<dbReference type="EMBL" id="PXYK01000004">
    <property type="protein sequence ID" value="PSJ64520.1"/>
    <property type="molecule type" value="Genomic_DNA"/>
</dbReference>
<name>A0A2P7SPS6_9HYPH</name>
<keyword evidence="2" id="KW-1185">Reference proteome</keyword>